<comment type="caution">
    <text evidence="1">The sequence shown here is derived from an EMBL/GenBank/DDBJ whole genome shotgun (WGS) entry which is preliminary data.</text>
</comment>
<organism evidence="1 2">
    <name type="scientific">Citrobacter amalonaticus</name>
    <dbReference type="NCBI Taxonomy" id="35703"/>
    <lineage>
        <taxon>Bacteria</taxon>
        <taxon>Pseudomonadati</taxon>
        <taxon>Pseudomonadota</taxon>
        <taxon>Gammaproteobacteria</taxon>
        <taxon>Enterobacterales</taxon>
        <taxon>Enterobacteriaceae</taxon>
        <taxon>Citrobacter</taxon>
    </lineage>
</organism>
<reference evidence="1 2" key="1">
    <citation type="submission" date="2018-01" db="EMBL/GenBank/DDBJ databases">
        <title>Complete genome sequences of 14 Citrobacter spp. isolated from plant in Canada.</title>
        <authorList>
            <person name="Bhandare S.G."/>
            <person name="Colavecchio A."/>
            <person name="Jeukens J."/>
            <person name="Emond-Rheault J.-G."/>
            <person name="Freschi L."/>
            <person name="Hamel J."/>
            <person name="Kukavica-Ibrulj I."/>
            <person name="Levesque R."/>
            <person name="Goodridge L."/>
        </authorList>
    </citation>
    <scope>NUCLEOTIDE SEQUENCE [LARGE SCALE GENOMIC DNA]</scope>
    <source>
        <strain evidence="1 2">S1285</strain>
    </source>
</reference>
<name>A0A2S4RWK2_CITAM</name>
<dbReference type="RefSeq" id="WP_103777304.1">
    <property type="nucleotide sequence ID" value="NZ_PQLX01000005.1"/>
</dbReference>
<dbReference type="AlphaFoldDB" id="A0A2S4RWK2"/>
<evidence type="ECO:0000313" key="1">
    <source>
        <dbReference type="EMBL" id="POU64674.1"/>
    </source>
</evidence>
<accession>A0A2S4RWK2</accession>
<sequence>MAYHDITDINFNHAQHRPLQRKLHHHQNQLFERYSKLLMLRVDFSYRLNSDSHREGDIHAAVADMTLLLQQSQDIKGLVGYAWVLEHTGQHSYHIHAAFYLNGQKHRQAWTVFEALSNTWKYVTWDEGHAYRCKPEEHYRVRGERVTAHDDTRGRKGMQYILSYLSKQAQKNRGVIYQLSEIPAAPAAGRRRNASQAPVQKLRQ</sequence>
<evidence type="ECO:0000313" key="2">
    <source>
        <dbReference type="Proteomes" id="UP000237003"/>
    </source>
</evidence>
<dbReference type="EMBL" id="PQLX01000005">
    <property type="protein sequence ID" value="POU64674.1"/>
    <property type="molecule type" value="Genomic_DNA"/>
</dbReference>
<dbReference type="Proteomes" id="UP000237003">
    <property type="component" value="Unassembled WGS sequence"/>
</dbReference>
<protein>
    <recommendedName>
        <fullName evidence="3">Inovirus Gp2 family protein</fullName>
    </recommendedName>
</protein>
<gene>
    <name evidence="1" type="ORF">C3430_16015</name>
</gene>
<proteinExistence type="predicted"/>
<evidence type="ECO:0008006" key="3">
    <source>
        <dbReference type="Google" id="ProtNLM"/>
    </source>
</evidence>
<dbReference type="OrthoDB" id="8592743at2"/>